<dbReference type="InterPro" id="IPR017907">
    <property type="entry name" value="Znf_RING_CS"/>
</dbReference>
<dbReference type="InterPro" id="IPR044066">
    <property type="entry name" value="TRIAD_supradom"/>
</dbReference>
<keyword evidence="8" id="KW-0677">Repeat</keyword>
<dbReference type="GO" id="GO:0000151">
    <property type="term" value="C:ubiquitin ligase complex"/>
    <property type="evidence" value="ECO:0000318"/>
    <property type="project" value="GO_Central"/>
</dbReference>
<dbReference type="OMA" id="SHAFCWK"/>
<evidence type="ECO:0000256" key="1">
    <source>
        <dbReference type="ARBA" id="ARBA00001798"/>
    </source>
</evidence>
<comment type="cofactor">
    <cofactor evidence="2">
        <name>Zn(2+)</name>
        <dbReference type="ChEBI" id="CHEBI:29105"/>
    </cofactor>
</comment>
<dbReference type="UniPathway" id="UPA00143"/>
<evidence type="ECO:0000256" key="8">
    <source>
        <dbReference type="ARBA" id="ARBA00022737"/>
    </source>
</evidence>
<dbReference type="PROSITE" id="PS50089">
    <property type="entry name" value="ZF_RING_2"/>
    <property type="match status" value="1"/>
</dbReference>
<dbReference type="InterPro" id="IPR031127">
    <property type="entry name" value="E3_UB_ligase_RBR"/>
</dbReference>
<dbReference type="GO" id="GO:0005737">
    <property type="term" value="C:cytoplasm"/>
    <property type="evidence" value="ECO:0000318"/>
    <property type="project" value="GO_Central"/>
</dbReference>
<dbReference type="GO" id="GO:0006511">
    <property type="term" value="P:ubiquitin-dependent protein catabolic process"/>
    <property type="evidence" value="ECO:0000318"/>
    <property type="project" value="GO_Central"/>
</dbReference>
<evidence type="ECO:0000256" key="7">
    <source>
        <dbReference type="ARBA" id="ARBA00022723"/>
    </source>
</evidence>
<dbReference type="PROSITE" id="PS00518">
    <property type="entry name" value="ZF_RING_1"/>
    <property type="match status" value="1"/>
</dbReference>
<dbReference type="SMART" id="SM00647">
    <property type="entry name" value="IBR"/>
    <property type="match status" value="1"/>
</dbReference>
<dbReference type="Proteomes" id="UP000222542">
    <property type="component" value="Unassembled WGS sequence"/>
</dbReference>
<evidence type="ECO:0000256" key="3">
    <source>
        <dbReference type="ARBA" id="ARBA00003976"/>
    </source>
</evidence>
<dbReference type="InterPro" id="IPR013083">
    <property type="entry name" value="Znf_RING/FYVE/PHD"/>
</dbReference>
<dbReference type="FunFam" id="3.30.40.10:FF:000230">
    <property type="entry name" value="RBR-type E3 ubiquitin transferase"/>
    <property type="match status" value="1"/>
</dbReference>
<evidence type="ECO:0000259" key="14">
    <source>
        <dbReference type="PROSITE" id="PS50089"/>
    </source>
</evidence>
<keyword evidence="13" id="KW-0472">Membrane</keyword>
<organism evidence="16 17">
    <name type="scientific">Capsicum annuum</name>
    <name type="common">Capsicum pepper</name>
    <dbReference type="NCBI Taxonomy" id="4072"/>
    <lineage>
        <taxon>Eukaryota</taxon>
        <taxon>Viridiplantae</taxon>
        <taxon>Streptophyta</taxon>
        <taxon>Embryophyta</taxon>
        <taxon>Tracheophyta</taxon>
        <taxon>Spermatophyta</taxon>
        <taxon>Magnoliopsida</taxon>
        <taxon>eudicotyledons</taxon>
        <taxon>Gunneridae</taxon>
        <taxon>Pentapetalae</taxon>
        <taxon>asterids</taxon>
        <taxon>lamiids</taxon>
        <taxon>Solanales</taxon>
        <taxon>Solanaceae</taxon>
        <taxon>Solanoideae</taxon>
        <taxon>Capsiceae</taxon>
        <taxon>Capsicum</taxon>
    </lineage>
</organism>
<evidence type="ECO:0000256" key="12">
    <source>
        <dbReference type="PROSITE-ProRule" id="PRU00175"/>
    </source>
</evidence>
<keyword evidence="13" id="KW-1133">Transmembrane helix</keyword>
<evidence type="ECO:0000256" key="13">
    <source>
        <dbReference type="SAM" id="Phobius"/>
    </source>
</evidence>
<protein>
    <recommendedName>
        <fullName evidence="5">RBR-type E3 ubiquitin transferase</fullName>
        <ecNumber evidence="5">2.3.2.31</ecNumber>
    </recommendedName>
</protein>
<dbReference type="Gene3D" id="1.20.120.1750">
    <property type="match status" value="1"/>
</dbReference>
<evidence type="ECO:0000313" key="16">
    <source>
        <dbReference type="EMBL" id="PHT93501.1"/>
    </source>
</evidence>
<keyword evidence="11" id="KW-0862">Zinc</keyword>
<dbReference type="PANTHER" id="PTHR11685">
    <property type="entry name" value="RBR FAMILY RING FINGER AND IBR DOMAIN-CONTAINING"/>
    <property type="match status" value="1"/>
</dbReference>
<keyword evidence="9 12" id="KW-0863">Zinc-finger</keyword>
<dbReference type="SUPFAM" id="SSF57850">
    <property type="entry name" value="RING/U-box"/>
    <property type="match status" value="3"/>
</dbReference>
<comment type="catalytic activity">
    <reaction evidence="1">
        <text>[E2 ubiquitin-conjugating enzyme]-S-ubiquitinyl-L-cysteine + [acceptor protein]-L-lysine = [E2 ubiquitin-conjugating enzyme]-L-cysteine + [acceptor protein]-N(6)-ubiquitinyl-L-lysine.</text>
        <dbReference type="EC" id="2.3.2.31"/>
    </reaction>
</comment>
<evidence type="ECO:0000256" key="5">
    <source>
        <dbReference type="ARBA" id="ARBA00012251"/>
    </source>
</evidence>
<proteinExistence type="inferred from homology"/>
<dbReference type="Pfam" id="PF01485">
    <property type="entry name" value="IBR"/>
    <property type="match status" value="1"/>
</dbReference>
<feature type="domain" description="RING-type" evidence="14">
    <location>
        <begin position="17"/>
        <end position="64"/>
    </location>
</feature>
<dbReference type="CDD" id="cd22584">
    <property type="entry name" value="Rcat_RBR_unk"/>
    <property type="match status" value="1"/>
</dbReference>
<reference evidence="16 17" key="1">
    <citation type="journal article" date="2014" name="Nat. Genet.">
        <title>Genome sequence of the hot pepper provides insights into the evolution of pungency in Capsicum species.</title>
        <authorList>
            <person name="Kim S."/>
            <person name="Park M."/>
            <person name="Yeom S.I."/>
            <person name="Kim Y.M."/>
            <person name="Lee J.M."/>
            <person name="Lee H.A."/>
            <person name="Seo E."/>
            <person name="Choi J."/>
            <person name="Cheong K."/>
            <person name="Kim K.T."/>
            <person name="Jung K."/>
            <person name="Lee G.W."/>
            <person name="Oh S.K."/>
            <person name="Bae C."/>
            <person name="Kim S.B."/>
            <person name="Lee H.Y."/>
            <person name="Kim S.Y."/>
            <person name="Kim M.S."/>
            <person name="Kang B.C."/>
            <person name="Jo Y.D."/>
            <person name="Yang H.B."/>
            <person name="Jeong H.J."/>
            <person name="Kang W.H."/>
            <person name="Kwon J.K."/>
            <person name="Shin C."/>
            <person name="Lim J.Y."/>
            <person name="Park J.H."/>
            <person name="Huh J.H."/>
            <person name="Kim J.S."/>
            <person name="Kim B.D."/>
            <person name="Cohen O."/>
            <person name="Paran I."/>
            <person name="Suh M.C."/>
            <person name="Lee S.B."/>
            <person name="Kim Y.K."/>
            <person name="Shin Y."/>
            <person name="Noh S.J."/>
            <person name="Park J."/>
            <person name="Seo Y.S."/>
            <person name="Kwon S.Y."/>
            <person name="Kim H.A."/>
            <person name="Park J.M."/>
            <person name="Kim H.J."/>
            <person name="Choi S.B."/>
            <person name="Bosland P.W."/>
            <person name="Reeves G."/>
            <person name="Jo S.H."/>
            <person name="Lee B.W."/>
            <person name="Cho H.T."/>
            <person name="Choi H.S."/>
            <person name="Lee M.S."/>
            <person name="Yu Y."/>
            <person name="Do Choi Y."/>
            <person name="Park B.S."/>
            <person name="van Deynze A."/>
            <person name="Ashrafi H."/>
            <person name="Hill T."/>
            <person name="Kim W.T."/>
            <person name="Pai H.S."/>
            <person name="Ahn H.K."/>
            <person name="Yeam I."/>
            <person name="Giovannoni J.J."/>
            <person name="Rose J.K."/>
            <person name="Sorensen I."/>
            <person name="Lee S.J."/>
            <person name="Kim R.W."/>
            <person name="Choi I.Y."/>
            <person name="Choi B.S."/>
            <person name="Lim J.S."/>
            <person name="Lee Y.H."/>
            <person name="Choi D."/>
        </authorList>
    </citation>
    <scope>NUCLEOTIDE SEQUENCE [LARGE SCALE GENOMIC DNA]</scope>
    <source>
        <strain evidence="17">cv. CM334</strain>
    </source>
</reference>
<keyword evidence="13" id="KW-0812">Transmembrane</keyword>
<evidence type="ECO:0000256" key="9">
    <source>
        <dbReference type="ARBA" id="ARBA00022771"/>
    </source>
</evidence>
<dbReference type="STRING" id="4072.A0A2G3AGY0"/>
<dbReference type="GO" id="GO:0031624">
    <property type="term" value="F:ubiquitin conjugating enzyme binding"/>
    <property type="evidence" value="ECO:0000318"/>
    <property type="project" value="GO_Central"/>
</dbReference>
<keyword evidence="17" id="KW-1185">Reference proteome</keyword>
<evidence type="ECO:0000256" key="6">
    <source>
        <dbReference type="ARBA" id="ARBA00022679"/>
    </source>
</evidence>
<evidence type="ECO:0000256" key="10">
    <source>
        <dbReference type="ARBA" id="ARBA00022786"/>
    </source>
</evidence>
<dbReference type="GO" id="GO:0016567">
    <property type="term" value="P:protein ubiquitination"/>
    <property type="evidence" value="ECO:0007669"/>
    <property type="project" value="UniProtKB-UniPathway"/>
</dbReference>
<dbReference type="PROSITE" id="PS51873">
    <property type="entry name" value="TRIAD"/>
    <property type="match status" value="1"/>
</dbReference>
<evidence type="ECO:0000256" key="4">
    <source>
        <dbReference type="ARBA" id="ARBA00005884"/>
    </source>
</evidence>
<dbReference type="EMBL" id="AYRZ02000001">
    <property type="protein sequence ID" value="PHT93501.1"/>
    <property type="molecule type" value="Genomic_DNA"/>
</dbReference>
<evidence type="ECO:0000313" key="17">
    <source>
        <dbReference type="Proteomes" id="UP000222542"/>
    </source>
</evidence>
<evidence type="ECO:0000259" key="15">
    <source>
        <dbReference type="PROSITE" id="PS51873"/>
    </source>
</evidence>
<dbReference type="Gene3D" id="3.30.40.10">
    <property type="entry name" value="Zinc/RING finger domain, C3HC4 (zinc finger)"/>
    <property type="match status" value="1"/>
</dbReference>
<reference evidence="16 17" key="2">
    <citation type="journal article" date="2017" name="Genome Biol.">
        <title>New reference genome sequences of hot pepper reveal the massive evolution of plant disease-resistance genes by retroduplication.</title>
        <authorList>
            <person name="Kim S."/>
            <person name="Park J."/>
            <person name="Yeom S.I."/>
            <person name="Kim Y.M."/>
            <person name="Seo E."/>
            <person name="Kim K.T."/>
            <person name="Kim M.S."/>
            <person name="Lee J.M."/>
            <person name="Cheong K."/>
            <person name="Shin H.S."/>
            <person name="Kim S.B."/>
            <person name="Han K."/>
            <person name="Lee J."/>
            <person name="Park M."/>
            <person name="Lee H.A."/>
            <person name="Lee H.Y."/>
            <person name="Lee Y."/>
            <person name="Oh S."/>
            <person name="Lee J.H."/>
            <person name="Choi E."/>
            <person name="Choi E."/>
            <person name="Lee S.E."/>
            <person name="Jeon J."/>
            <person name="Kim H."/>
            <person name="Choi G."/>
            <person name="Song H."/>
            <person name="Lee J."/>
            <person name="Lee S.C."/>
            <person name="Kwon J.K."/>
            <person name="Lee H.Y."/>
            <person name="Koo N."/>
            <person name="Hong Y."/>
            <person name="Kim R.W."/>
            <person name="Kang W.H."/>
            <person name="Huh J.H."/>
            <person name="Kang B.C."/>
            <person name="Yang T.J."/>
            <person name="Lee Y.H."/>
            <person name="Bennetzen J.L."/>
            <person name="Choi D."/>
        </authorList>
    </citation>
    <scope>NUCLEOTIDE SEQUENCE [LARGE SCALE GENOMIC DNA]</scope>
    <source>
        <strain evidence="17">cv. CM334</strain>
    </source>
</reference>
<evidence type="ECO:0000256" key="11">
    <source>
        <dbReference type="ARBA" id="ARBA00022833"/>
    </source>
</evidence>
<feature type="domain" description="RING-type" evidence="15">
    <location>
        <begin position="13"/>
        <end position="227"/>
    </location>
</feature>
<comment type="function">
    <text evidence="3">Might act as an E3 ubiquitin-protein ligase, or as part of E3 complex, which accepts ubiquitin from specific E2 ubiquitin-conjugating enzymes and then transfers it to substrates.</text>
</comment>
<keyword evidence="6" id="KW-0808">Transferase</keyword>
<dbReference type="AlphaFoldDB" id="A0A2G3AGY0"/>
<keyword evidence="10" id="KW-0833">Ubl conjugation pathway</keyword>
<name>A0A2G3AGY0_CAPAN</name>
<dbReference type="InterPro" id="IPR001841">
    <property type="entry name" value="Znf_RING"/>
</dbReference>
<feature type="transmembrane region" description="Helical" evidence="13">
    <location>
        <begin position="221"/>
        <end position="240"/>
    </location>
</feature>
<keyword evidence="7" id="KW-0479">Metal-binding</keyword>
<dbReference type="Gramene" id="PHT93501">
    <property type="protein sequence ID" value="PHT93501"/>
    <property type="gene ID" value="T459_01383"/>
</dbReference>
<dbReference type="GO" id="GO:0061630">
    <property type="term" value="F:ubiquitin protein ligase activity"/>
    <property type="evidence" value="ECO:0000318"/>
    <property type="project" value="GO_Central"/>
</dbReference>
<dbReference type="EC" id="2.3.2.31" evidence="5"/>
<comment type="similarity">
    <text evidence="4">Belongs to the RBR family. Ariadne subfamily.</text>
</comment>
<sequence length="259" mass="30005">MGNTLRKLRDKSQPFSCEICMEPMLLASKKFKNQNRCIHPFCIDCIVKYISFKVEDNVVEIRCPSLNCNNFLDPIFCRNLVGPELFVKWSDKLCESYVLGLTHCYCPNKNCSILILDECGGNAKQSQCPNCKRFFCFQCKLPWHAGFKCEERRELMDKNDVAFVVLAQRNKWKRCPRCRIFVSRIQGCQFIVCRCGATFCYNCGRQLASWALRCDCNVPSYSIIITCRLVLLFSFVAFLYTLPFKNILLDVCTTERNTA</sequence>
<dbReference type="GO" id="GO:0008270">
    <property type="term" value="F:zinc ion binding"/>
    <property type="evidence" value="ECO:0007669"/>
    <property type="project" value="UniProtKB-KW"/>
</dbReference>
<feature type="non-terminal residue" evidence="16">
    <location>
        <position position="259"/>
    </location>
</feature>
<gene>
    <name evidence="16" type="ORF">T459_01383</name>
</gene>
<dbReference type="InterPro" id="IPR002867">
    <property type="entry name" value="IBR_dom"/>
</dbReference>
<comment type="caution">
    <text evidence="16">The sequence shown here is derived from an EMBL/GenBank/DDBJ whole genome shotgun (WGS) entry which is preliminary data.</text>
</comment>
<evidence type="ECO:0000256" key="2">
    <source>
        <dbReference type="ARBA" id="ARBA00001947"/>
    </source>
</evidence>
<accession>A0A2G3AGY0</accession>